<comment type="catalytic activity">
    <reaction evidence="9">
        <text>L-histidinol phosphate + 2-oxoglutarate = 3-(imidazol-4-yl)-2-oxopropyl phosphate + L-glutamate</text>
        <dbReference type="Rhea" id="RHEA:23744"/>
        <dbReference type="ChEBI" id="CHEBI:16810"/>
        <dbReference type="ChEBI" id="CHEBI:29985"/>
        <dbReference type="ChEBI" id="CHEBI:57766"/>
        <dbReference type="ChEBI" id="CHEBI:57980"/>
        <dbReference type="EC" id="2.6.1.9"/>
    </reaction>
</comment>
<name>A0ABU4SGG4_9GAMM</name>
<dbReference type="InterPro" id="IPR004839">
    <property type="entry name" value="Aminotransferase_I/II_large"/>
</dbReference>
<feature type="domain" description="Aminotransferase class I/classII large" evidence="10">
    <location>
        <begin position="51"/>
        <end position="356"/>
    </location>
</feature>
<comment type="caution">
    <text evidence="11">The sequence shown here is derived from an EMBL/GenBank/DDBJ whole genome shotgun (WGS) entry which is preliminary data.</text>
</comment>
<comment type="similarity">
    <text evidence="2">Belongs to the class-II pyridoxal-phosphate-dependent aminotransferase family. Histidinol-phosphate aminotransferase subfamily.</text>
</comment>
<evidence type="ECO:0000313" key="11">
    <source>
        <dbReference type="EMBL" id="MDX7997732.1"/>
    </source>
</evidence>
<dbReference type="InterPro" id="IPR015424">
    <property type="entry name" value="PyrdxlP-dep_Trfase"/>
</dbReference>
<keyword evidence="5" id="KW-0028">Amino-acid biosynthesis</keyword>
<keyword evidence="7" id="KW-0663">Pyridoxal phosphate</keyword>
<dbReference type="Gene3D" id="3.40.640.10">
    <property type="entry name" value="Type I PLP-dependent aspartate aminotransferase-like (Major domain)"/>
    <property type="match status" value="1"/>
</dbReference>
<dbReference type="InterPro" id="IPR050106">
    <property type="entry name" value="HistidinolP_aminotransfase"/>
</dbReference>
<comment type="pathway">
    <text evidence="1">Amino-acid biosynthesis; L-histidine biosynthesis; L-histidine from 5-phospho-alpha-D-ribose 1-diphosphate: step 7/9.</text>
</comment>
<evidence type="ECO:0000313" key="12">
    <source>
        <dbReference type="Proteomes" id="UP001271640"/>
    </source>
</evidence>
<keyword evidence="12" id="KW-1185">Reference proteome</keyword>
<evidence type="ECO:0000259" key="10">
    <source>
        <dbReference type="Pfam" id="PF00155"/>
    </source>
</evidence>
<dbReference type="InterPro" id="IPR015421">
    <property type="entry name" value="PyrdxlP-dep_Trfase_major"/>
</dbReference>
<keyword evidence="4 11" id="KW-0032">Aminotransferase</keyword>
<gene>
    <name evidence="11" type="ORF">FE394_00595</name>
</gene>
<evidence type="ECO:0000256" key="9">
    <source>
        <dbReference type="ARBA" id="ARBA00047481"/>
    </source>
</evidence>
<keyword evidence="6" id="KW-0808">Transferase</keyword>
<evidence type="ECO:0000256" key="6">
    <source>
        <dbReference type="ARBA" id="ARBA00022679"/>
    </source>
</evidence>
<evidence type="ECO:0000256" key="3">
    <source>
        <dbReference type="ARBA" id="ARBA00012748"/>
    </source>
</evidence>
<evidence type="ECO:0000256" key="5">
    <source>
        <dbReference type="ARBA" id="ARBA00022605"/>
    </source>
</evidence>
<protein>
    <recommendedName>
        <fullName evidence="3">histidinol-phosphate transaminase</fullName>
        <ecNumber evidence="3">2.6.1.9</ecNumber>
    </recommendedName>
</protein>
<accession>A0ABU4SGG4</accession>
<organism evidence="11 12">
    <name type="scientific">Xenorhabdus littoralis</name>
    <dbReference type="NCBI Taxonomy" id="2582835"/>
    <lineage>
        <taxon>Bacteria</taxon>
        <taxon>Pseudomonadati</taxon>
        <taxon>Pseudomonadota</taxon>
        <taxon>Gammaproteobacteria</taxon>
        <taxon>Enterobacterales</taxon>
        <taxon>Morganellaceae</taxon>
        <taxon>Xenorhabdus</taxon>
    </lineage>
</organism>
<dbReference type="Proteomes" id="UP001271640">
    <property type="component" value="Unassembled WGS sequence"/>
</dbReference>
<dbReference type="SUPFAM" id="SSF53383">
    <property type="entry name" value="PLP-dependent transferases"/>
    <property type="match status" value="1"/>
</dbReference>
<dbReference type="EC" id="2.6.1.9" evidence="3"/>
<dbReference type="Gene3D" id="3.90.1150.10">
    <property type="entry name" value="Aspartate Aminotransferase, domain 1"/>
    <property type="match status" value="1"/>
</dbReference>
<dbReference type="InterPro" id="IPR015422">
    <property type="entry name" value="PyrdxlP-dep_Trfase_small"/>
</dbReference>
<dbReference type="GO" id="GO:0008483">
    <property type="term" value="F:transaminase activity"/>
    <property type="evidence" value="ECO:0007669"/>
    <property type="project" value="UniProtKB-KW"/>
</dbReference>
<dbReference type="PANTHER" id="PTHR43643:SF6">
    <property type="entry name" value="HISTIDINOL-PHOSPHATE AMINOTRANSFERASE"/>
    <property type="match status" value="1"/>
</dbReference>
<dbReference type="Pfam" id="PF00155">
    <property type="entry name" value="Aminotran_1_2"/>
    <property type="match status" value="1"/>
</dbReference>
<dbReference type="EMBL" id="VCDP01000002">
    <property type="protein sequence ID" value="MDX7997732.1"/>
    <property type="molecule type" value="Genomic_DNA"/>
</dbReference>
<dbReference type="RefSeq" id="WP_319924469.1">
    <property type="nucleotide sequence ID" value="NZ_VCDP01000002.1"/>
</dbReference>
<dbReference type="CDD" id="cd00609">
    <property type="entry name" value="AAT_like"/>
    <property type="match status" value="1"/>
</dbReference>
<sequence length="362" mass="41833">MNKNYFYRYHLYNEIPEIKQYQAKENLSLMELPYQINLDYEKNHEAIRLINVNRYPNFNVDELKEKICQINKISFDNNVLIGNGLLEVIQTILLSFTTRETTLIIPDPSFFMFTRLSKICRLNICKIPLTNTLNLDIPAIIQATKKHLNPIVIIDNPNNPTGVLFEKNNLEKIIANCKCPIIIDEAYIAYSKKNSSCLNFITAYDNVIILRSFSKIGFAGLRLGYLISNRYLTSYINKFSLQYSLCDFKIKLALHILGRHGSILRYINEIKTLRDELTTKISNLENIFVPNSQANFIFLSKKNDKSGENTKIEKLNTELIKLGIKINTFPKNLSKVTDNSIRFSIGNKETNDIVLNLIMKNI</sequence>
<keyword evidence="8" id="KW-0368">Histidine biosynthesis</keyword>
<dbReference type="PANTHER" id="PTHR43643">
    <property type="entry name" value="HISTIDINOL-PHOSPHATE AMINOTRANSFERASE 2"/>
    <property type="match status" value="1"/>
</dbReference>
<proteinExistence type="inferred from homology"/>
<evidence type="ECO:0000256" key="7">
    <source>
        <dbReference type="ARBA" id="ARBA00022898"/>
    </source>
</evidence>
<reference evidence="12" key="1">
    <citation type="journal article" date="2024" name="Toxins">
        <title>Genome Sequence Analysis of Native Xenorhabdus Strains Isolated from Entomopathogenic Nematodes in Argentina.</title>
        <authorList>
            <person name="Palma L."/>
            <person name="Frizzo L."/>
            <person name="Kaiser S."/>
            <person name="Berry C."/>
            <person name="Caballero P."/>
            <person name="Bode H.B."/>
            <person name="Del Valle E.E."/>
        </authorList>
    </citation>
    <scope>NUCLEOTIDE SEQUENCE [LARGE SCALE GENOMIC DNA]</scope>
    <source>
        <strain evidence="12">Reich</strain>
    </source>
</reference>
<evidence type="ECO:0000256" key="2">
    <source>
        <dbReference type="ARBA" id="ARBA00007970"/>
    </source>
</evidence>
<evidence type="ECO:0000256" key="1">
    <source>
        <dbReference type="ARBA" id="ARBA00005011"/>
    </source>
</evidence>
<evidence type="ECO:0000256" key="4">
    <source>
        <dbReference type="ARBA" id="ARBA00022576"/>
    </source>
</evidence>
<evidence type="ECO:0000256" key="8">
    <source>
        <dbReference type="ARBA" id="ARBA00023102"/>
    </source>
</evidence>